<feature type="non-terminal residue" evidence="1">
    <location>
        <position position="91"/>
    </location>
</feature>
<dbReference type="OrthoDB" id="3983163at2759"/>
<dbReference type="AlphaFoldDB" id="A0A9W8M9E0"/>
<dbReference type="Pfam" id="PF11093">
    <property type="entry name" value="Mitochondr_Som1"/>
    <property type="match status" value="1"/>
</dbReference>
<gene>
    <name evidence="1" type="ORF">H1R20_g14952</name>
</gene>
<protein>
    <submittedName>
        <fullName evidence="1">Uncharacterized protein</fullName>
    </submittedName>
</protein>
<proteinExistence type="predicted"/>
<organism evidence="1 2">
    <name type="scientific">Candolleomyces eurysporus</name>
    <dbReference type="NCBI Taxonomy" id="2828524"/>
    <lineage>
        <taxon>Eukaryota</taxon>
        <taxon>Fungi</taxon>
        <taxon>Dikarya</taxon>
        <taxon>Basidiomycota</taxon>
        <taxon>Agaricomycotina</taxon>
        <taxon>Agaricomycetes</taxon>
        <taxon>Agaricomycetidae</taxon>
        <taxon>Agaricales</taxon>
        <taxon>Agaricineae</taxon>
        <taxon>Psathyrellaceae</taxon>
        <taxon>Candolleomyces</taxon>
    </lineage>
</organism>
<dbReference type="InterPro" id="IPR024645">
    <property type="entry name" value="Mitochondr_Som1"/>
</dbReference>
<accession>A0A9W8M9E0</accession>
<keyword evidence="2" id="KW-1185">Reference proteome</keyword>
<dbReference type="EMBL" id="JANBPK010001511">
    <property type="protein sequence ID" value="KAJ2922146.1"/>
    <property type="molecule type" value="Genomic_DNA"/>
</dbReference>
<evidence type="ECO:0000313" key="2">
    <source>
        <dbReference type="Proteomes" id="UP001140091"/>
    </source>
</evidence>
<evidence type="ECO:0000313" key="1">
    <source>
        <dbReference type="EMBL" id="KAJ2922146.1"/>
    </source>
</evidence>
<sequence>MESGQTHCRLAEIVQYTCSLERDKRTGKQQLLCTQLPRIFKLCPGKPAVEVTRVADVNLATGEVDVPEALPSQIKAKEWTSVIRYPTSDEE</sequence>
<comment type="caution">
    <text evidence="1">The sequence shown here is derived from an EMBL/GenBank/DDBJ whole genome shotgun (WGS) entry which is preliminary data.</text>
</comment>
<dbReference type="GO" id="GO:0042720">
    <property type="term" value="C:mitochondrial inner membrane peptidase complex"/>
    <property type="evidence" value="ECO:0007669"/>
    <property type="project" value="InterPro"/>
</dbReference>
<reference evidence="1" key="1">
    <citation type="submission" date="2022-06" db="EMBL/GenBank/DDBJ databases">
        <title>Genome Sequence of Candolleomyces eurysporus.</title>
        <authorList>
            <person name="Buettner E."/>
        </authorList>
    </citation>
    <scope>NUCLEOTIDE SEQUENCE</scope>
    <source>
        <strain evidence="1">VTCC 930004</strain>
    </source>
</reference>
<dbReference type="Proteomes" id="UP001140091">
    <property type="component" value="Unassembled WGS sequence"/>
</dbReference>
<name>A0A9W8M9E0_9AGAR</name>